<reference evidence="7" key="1">
    <citation type="submission" date="2020-11" db="EMBL/GenBank/DDBJ databases">
        <authorList>
            <person name="Tran Van P."/>
        </authorList>
    </citation>
    <scope>NUCLEOTIDE SEQUENCE</scope>
</reference>
<feature type="chain" id="PRO_5036210528" description="GH18 domain-containing protein" evidence="5">
    <location>
        <begin position="17"/>
        <end position="331"/>
    </location>
</feature>
<dbReference type="EMBL" id="CAJPEV010003575">
    <property type="protein sequence ID" value="CAG0900059.1"/>
    <property type="molecule type" value="Genomic_DNA"/>
</dbReference>
<dbReference type="SUPFAM" id="SSF51445">
    <property type="entry name" value="(Trans)glycosidases"/>
    <property type="match status" value="1"/>
</dbReference>
<protein>
    <recommendedName>
        <fullName evidence="6">GH18 domain-containing protein</fullName>
    </recommendedName>
</protein>
<keyword evidence="2 3" id="KW-0326">Glycosidase</keyword>
<dbReference type="Pfam" id="PF00704">
    <property type="entry name" value="Glyco_hydro_18"/>
    <property type="match status" value="1"/>
</dbReference>
<accession>A0A7R9FQN3</accession>
<dbReference type="FunFam" id="3.20.20.80:FF:000097">
    <property type="entry name" value="Probable chitinase 2"/>
    <property type="match status" value="1"/>
</dbReference>
<keyword evidence="1 3" id="KW-0378">Hydrolase</keyword>
<dbReference type="GO" id="GO:0004568">
    <property type="term" value="F:chitinase activity"/>
    <property type="evidence" value="ECO:0007669"/>
    <property type="project" value="TreeGrafter"/>
</dbReference>
<keyword evidence="8" id="KW-1185">Reference proteome</keyword>
<dbReference type="PANTHER" id="PTHR11177:SF360">
    <property type="entry name" value="CHITINASE 4-RELATED"/>
    <property type="match status" value="1"/>
</dbReference>
<evidence type="ECO:0000256" key="5">
    <source>
        <dbReference type="SAM" id="SignalP"/>
    </source>
</evidence>
<dbReference type="InterPro" id="IPR001579">
    <property type="entry name" value="Glyco_hydro_18_chit_AS"/>
</dbReference>
<keyword evidence="5" id="KW-0732">Signal</keyword>
<dbReference type="Gene3D" id="3.10.50.10">
    <property type="match status" value="1"/>
</dbReference>
<evidence type="ECO:0000256" key="4">
    <source>
        <dbReference type="RuleBase" id="RU004453"/>
    </source>
</evidence>
<evidence type="ECO:0000256" key="2">
    <source>
        <dbReference type="ARBA" id="ARBA00023295"/>
    </source>
</evidence>
<dbReference type="SMART" id="SM00636">
    <property type="entry name" value="Glyco_18"/>
    <property type="match status" value="1"/>
</dbReference>
<dbReference type="PROSITE" id="PS51910">
    <property type="entry name" value="GH18_2"/>
    <property type="match status" value="1"/>
</dbReference>
<dbReference type="InterPro" id="IPR029070">
    <property type="entry name" value="Chitinase_insertion_sf"/>
</dbReference>
<feature type="signal peptide" evidence="5">
    <location>
        <begin position="1"/>
        <end position="16"/>
    </location>
</feature>
<evidence type="ECO:0000256" key="3">
    <source>
        <dbReference type="RuleBase" id="RU000489"/>
    </source>
</evidence>
<dbReference type="InterPro" id="IPR001223">
    <property type="entry name" value="Glyco_hydro18_cat"/>
</dbReference>
<dbReference type="AlphaFoldDB" id="A0A7R9FQN3"/>
<dbReference type="InterPro" id="IPR050314">
    <property type="entry name" value="Glycosyl_Hydrlase_18"/>
</dbReference>
<dbReference type="GO" id="GO:0008061">
    <property type="term" value="F:chitin binding"/>
    <property type="evidence" value="ECO:0007669"/>
    <property type="project" value="InterPro"/>
</dbReference>
<evidence type="ECO:0000313" key="7">
    <source>
        <dbReference type="EMBL" id="CAD7251475.1"/>
    </source>
</evidence>
<name>A0A7R9FQN3_9CRUS</name>
<dbReference type="GO" id="GO:0005576">
    <property type="term" value="C:extracellular region"/>
    <property type="evidence" value="ECO:0007669"/>
    <property type="project" value="TreeGrafter"/>
</dbReference>
<dbReference type="GO" id="GO:0006032">
    <property type="term" value="P:chitin catabolic process"/>
    <property type="evidence" value="ECO:0007669"/>
    <property type="project" value="TreeGrafter"/>
</dbReference>
<dbReference type="InterPro" id="IPR017853">
    <property type="entry name" value="GH"/>
</dbReference>
<proteinExistence type="inferred from homology"/>
<comment type="similarity">
    <text evidence="4">Belongs to the glycosyl hydrolase 18 family.</text>
</comment>
<sequence>MKLAFLLLSALLAVNAGLVEKRGAAKSGKLFVCYYGSWAVYRPGDGKFDVEHIDPNLCTHLVFGFAGLGDDNRIKVLDPWNELVDEWGSGKAAFRRFNALKNINPSLKTILAVGGWNEGSVKYSQMAADPAKRATFVASCVQLLKEHGFDGLDMDWEYPANRGGTPEDKANFVQLLRDLKAAFAPQGLLLTAAVSAGKGTIDTAYDVPGMAQALDIISVMVYDMHGAWETFTHHNAPLYAHPNDQSGETKYFNANFSMNYWISLGAPRSKLVMGMPIYGRGFTLSNPAQNGFYADAPQAGIQGPYTREPGILGFNEVTSFAYKQHDLPLVL</sequence>
<dbReference type="OrthoDB" id="73875at2759"/>
<evidence type="ECO:0000259" key="6">
    <source>
        <dbReference type="PROSITE" id="PS51910"/>
    </source>
</evidence>
<dbReference type="PROSITE" id="PS01095">
    <property type="entry name" value="GH18_1"/>
    <property type="match status" value="1"/>
</dbReference>
<organism evidence="7">
    <name type="scientific">Darwinula stevensoni</name>
    <dbReference type="NCBI Taxonomy" id="69355"/>
    <lineage>
        <taxon>Eukaryota</taxon>
        <taxon>Metazoa</taxon>
        <taxon>Ecdysozoa</taxon>
        <taxon>Arthropoda</taxon>
        <taxon>Crustacea</taxon>
        <taxon>Oligostraca</taxon>
        <taxon>Ostracoda</taxon>
        <taxon>Podocopa</taxon>
        <taxon>Podocopida</taxon>
        <taxon>Darwinulocopina</taxon>
        <taxon>Darwinuloidea</taxon>
        <taxon>Darwinulidae</taxon>
        <taxon>Darwinula</taxon>
    </lineage>
</organism>
<evidence type="ECO:0000313" key="8">
    <source>
        <dbReference type="Proteomes" id="UP000677054"/>
    </source>
</evidence>
<dbReference type="Proteomes" id="UP000677054">
    <property type="component" value="Unassembled WGS sequence"/>
</dbReference>
<dbReference type="EMBL" id="LR903092">
    <property type="protein sequence ID" value="CAD7251475.1"/>
    <property type="molecule type" value="Genomic_DNA"/>
</dbReference>
<dbReference type="InterPro" id="IPR011583">
    <property type="entry name" value="Chitinase_II/V-like_cat"/>
</dbReference>
<gene>
    <name evidence="7" type="ORF">DSTB1V02_LOCUS11241</name>
</gene>
<dbReference type="GO" id="GO:0005975">
    <property type="term" value="P:carbohydrate metabolic process"/>
    <property type="evidence" value="ECO:0007669"/>
    <property type="project" value="InterPro"/>
</dbReference>
<dbReference type="Gene3D" id="3.20.20.80">
    <property type="entry name" value="Glycosidases"/>
    <property type="match status" value="1"/>
</dbReference>
<evidence type="ECO:0000256" key="1">
    <source>
        <dbReference type="ARBA" id="ARBA00022801"/>
    </source>
</evidence>
<dbReference type="SUPFAM" id="SSF54556">
    <property type="entry name" value="Chitinase insertion domain"/>
    <property type="match status" value="1"/>
</dbReference>
<dbReference type="PANTHER" id="PTHR11177">
    <property type="entry name" value="CHITINASE"/>
    <property type="match status" value="1"/>
</dbReference>
<feature type="domain" description="GH18" evidence="6">
    <location>
        <begin position="29"/>
        <end position="331"/>
    </location>
</feature>